<evidence type="ECO:0000259" key="2">
    <source>
        <dbReference type="Pfam" id="PF00144"/>
    </source>
</evidence>
<gene>
    <name evidence="3" type="ORF">M408DRAFT_27311</name>
</gene>
<dbReference type="AlphaFoldDB" id="A0A0C2X4B4"/>
<dbReference type="Proteomes" id="UP000054097">
    <property type="component" value="Unassembled WGS sequence"/>
</dbReference>
<dbReference type="PANTHER" id="PTHR22935">
    <property type="entry name" value="PENICILLIN-BINDING PROTEIN"/>
    <property type="match status" value="1"/>
</dbReference>
<feature type="non-terminal residue" evidence="3">
    <location>
        <position position="1"/>
    </location>
</feature>
<dbReference type="EMBL" id="KN824327">
    <property type="protein sequence ID" value="KIM24197.1"/>
    <property type="molecule type" value="Genomic_DNA"/>
</dbReference>
<reference evidence="4" key="2">
    <citation type="submission" date="2015-01" db="EMBL/GenBank/DDBJ databases">
        <title>Evolutionary Origins and Diversification of the Mycorrhizal Mutualists.</title>
        <authorList>
            <consortium name="DOE Joint Genome Institute"/>
            <consortium name="Mycorrhizal Genomics Consortium"/>
            <person name="Kohler A."/>
            <person name="Kuo A."/>
            <person name="Nagy L.G."/>
            <person name="Floudas D."/>
            <person name="Copeland A."/>
            <person name="Barry K.W."/>
            <person name="Cichocki N."/>
            <person name="Veneault-Fourrey C."/>
            <person name="LaButti K."/>
            <person name="Lindquist E.A."/>
            <person name="Lipzen A."/>
            <person name="Lundell T."/>
            <person name="Morin E."/>
            <person name="Murat C."/>
            <person name="Riley R."/>
            <person name="Ohm R."/>
            <person name="Sun H."/>
            <person name="Tunlid A."/>
            <person name="Henrissat B."/>
            <person name="Grigoriev I.V."/>
            <person name="Hibbett D.S."/>
            <person name="Martin F."/>
        </authorList>
    </citation>
    <scope>NUCLEOTIDE SEQUENCE [LARGE SCALE GENOMIC DNA]</scope>
    <source>
        <strain evidence="4">MAFF 305830</strain>
    </source>
</reference>
<dbReference type="SUPFAM" id="SSF56601">
    <property type="entry name" value="beta-lactamase/transpeptidase-like"/>
    <property type="match status" value="1"/>
</dbReference>
<protein>
    <recommendedName>
        <fullName evidence="2">Beta-lactamase-related domain-containing protein</fullName>
    </recommendedName>
</protein>
<evidence type="ECO:0000256" key="1">
    <source>
        <dbReference type="ARBA" id="ARBA00038473"/>
    </source>
</evidence>
<dbReference type="STRING" id="933852.A0A0C2X4B4"/>
<evidence type="ECO:0000313" key="4">
    <source>
        <dbReference type="Proteomes" id="UP000054097"/>
    </source>
</evidence>
<feature type="domain" description="Beta-lactamase-related" evidence="2">
    <location>
        <begin position="13"/>
        <end position="267"/>
    </location>
</feature>
<dbReference type="InterPro" id="IPR001466">
    <property type="entry name" value="Beta-lactam-related"/>
</dbReference>
<dbReference type="PANTHER" id="PTHR22935:SF95">
    <property type="entry name" value="BETA-LACTAMASE-LIKE 1-RELATED"/>
    <property type="match status" value="1"/>
</dbReference>
<dbReference type="Pfam" id="PF00144">
    <property type="entry name" value="Beta-lactamase"/>
    <property type="match status" value="1"/>
</dbReference>
<dbReference type="Gene3D" id="3.40.710.10">
    <property type="entry name" value="DD-peptidase/beta-lactamase superfamily"/>
    <property type="match status" value="1"/>
</dbReference>
<dbReference type="InterPro" id="IPR051478">
    <property type="entry name" value="Beta-lactamase-like_AB/R"/>
</dbReference>
<name>A0A0C2X4B4_SERVB</name>
<dbReference type="InterPro" id="IPR012338">
    <property type="entry name" value="Beta-lactam/transpept-like"/>
</dbReference>
<dbReference type="HOGENOM" id="CLU_030521_0_0_1"/>
<dbReference type="OrthoDB" id="428260at2759"/>
<accession>A0A0C2X4B4</accession>
<keyword evidence="4" id="KW-1185">Reference proteome</keyword>
<evidence type="ECO:0000313" key="3">
    <source>
        <dbReference type="EMBL" id="KIM24197.1"/>
    </source>
</evidence>
<reference evidence="3 4" key="1">
    <citation type="submission" date="2014-04" db="EMBL/GenBank/DDBJ databases">
        <authorList>
            <consortium name="DOE Joint Genome Institute"/>
            <person name="Kuo A."/>
            <person name="Zuccaro A."/>
            <person name="Kohler A."/>
            <person name="Nagy L.G."/>
            <person name="Floudas D."/>
            <person name="Copeland A."/>
            <person name="Barry K.W."/>
            <person name="Cichocki N."/>
            <person name="Veneault-Fourrey C."/>
            <person name="LaButti K."/>
            <person name="Lindquist E.A."/>
            <person name="Lipzen A."/>
            <person name="Lundell T."/>
            <person name="Morin E."/>
            <person name="Murat C."/>
            <person name="Sun H."/>
            <person name="Tunlid A."/>
            <person name="Henrissat B."/>
            <person name="Grigoriev I.V."/>
            <person name="Hibbett D.S."/>
            <person name="Martin F."/>
            <person name="Nordberg H.P."/>
            <person name="Cantor M.N."/>
            <person name="Hua S.X."/>
        </authorList>
    </citation>
    <scope>NUCLEOTIDE SEQUENCE [LARGE SCALE GENOMIC DNA]</scope>
    <source>
        <strain evidence="3 4">MAFF 305830</strain>
    </source>
</reference>
<comment type="similarity">
    <text evidence="1">Belongs to the beta-lactamase family.</text>
</comment>
<organism evidence="3 4">
    <name type="scientific">Serendipita vermifera MAFF 305830</name>
    <dbReference type="NCBI Taxonomy" id="933852"/>
    <lineage>
        <taxon>Eukaryota</taxon>
        <taxon>Fungi</taxon>
        <taxon>Dikarya</taxon>
        <taxon>Basidiomycota</taxon>
        <taxon>Agaricomycotina</taxon>
        <taxon>Agaricomycetes</taxon>
        <taxon>Sebacinales</taxon>
        <taxon>Serendipitaceae</taxon>
        <taxon>Serendipita</taxon>
    </lineage>
</organism>
<sequence>WIDYLENTTQPSSGDEDDPITLRQLASHTSGIGRDLPYYNFDEWPNVPENQPPRQIPTLDEQLQAIASIPLVAPPGSFPVYSNTGFSVLGEALVAANTKTEGNRVLYADLLKRDIFGPLAMNGSSFVASPENAAHLAIPRVPDDLELSPEESLQPPGGQFSSVADLANTVQFLLNPTSATGSRIIRPSSLREWIRPSFAEYDNATETGLVWEILKLTDQYGQVQRFYGKAGDLQTFHSQLSFSRELQFGAVVLNTGDAVAPFVSRDALQLLLPGIQSILEERAKERYAGSWKNDANPDDEIVIVVEKGLLAITKCVLGGNDFLQLYLAGTLDRALLWSTGRLDEFRVAIGVPGLTTDPLMGCLSYWTTLDAAASRHAPLDLLYFIGEGDQRLMKVPSLNAILHR</sequence>
<proteinExistence type="inferred from homology"/>